<accession>A0A0F5LHR7</accession>
<sequence>MAETSETFFSDRPVSLPTGGPLYLQLKRWIEDAIKNGAINAGDALPSERDLATKVDVSRVTVRKAVAQLVQEGVLVQRHGSGTFVAPETHRVEQSLSQLTSFTEDMARRGMAVRAEWLDRGLYVPSPEETVILGLSAGEKVARISRLRLTGDMPLAIERAALSGVILPDPQGIGDSLYKHLDLSGNRPIRAIQRIRAANLAEDDARLLQVPVGSAGLNIERTSYLASGRVIEFTRSIYRGDMYDFVAELRLGEASANGAAKP</sequence>
<feature type="domain" description="HTH gntR-type" evidence="4">
    <location>
        <begin position="20"/>
        <end position="88"/>
    </location>
</feature>
<dbReference type="PROSITE" id="PS50949">
    <property type="entry name" value="HTH_GNTR"/>
    <property type="match status" value="1"/>
</dbReference>
<dbReference type="GO" id="GO:0003677">
    <property type="term" value="F:DNA binding"/>
    <property type="evidence" value="ECO:0007669"/>
    <property type="project" value="UniProtKB-KW"/>
</dbReference>
<dbReference type="InterPro" id="IPR050679">
    <property type="entry name" value="Bact_HTH_transcr_reg"/>
</dbReference>
<keyword evidence="2" id="KW-0238">DNA-binding</keyword>
<keyword evidence="1" id="KW-0805">Transcription regulation</keyword>
<dbReference type="OrthoDB" id="7173258at2"/>
<gene>
    <name evidence="5" type="ORF">VW35_02780</name>
</gene>
<evidence type="ECO:0000259" key="4">
    <source>
        <dbReference type="PROSITE" id="PS50949"/>
    </source>
</evidence>
<dbReference type="InterPro" id="IPR011663">
    <property type="entry name" value="UTRA"/>
</dbReference>
<dbReference type="GO" id="GO:0003700">
    <property type="term" value="F:DNA-binding transcription factor activity"/>
    <property type="evidence" value="ECO:0007669"/>
    <property type="project" value="InterPro"/>
</dbReference>
<dbReference type="SMART" id="SM00345">
    <property type="entry name" value="HTH_GNTR"/>
    <property type="match status" value="1"/>
</dbReference>
<keyword evidence="6" id="KW-1185">Reference proteome</keyword>
<evidence type="ECO:0000256" key="1">
    <source>
        <dbReference type="ARBA" id="ARBA00023015"/>
    </source>
</evidence>
<dbReference type="PRINTS" id="PR00035">
    <property type="entry name" value="HTHGNTR"/>
</dbReference>
<dbReference type="Proteomes" id="UP000033514">
    <property type="component" value="Unassembled WGS sequence"/>
</dbReference>
<dbReference type="EMBL" id="LAJG01000005">
    <property type="protein sequence ID" value="KKB81102.1"/>
    <property type="molecule type" value="Genomic_DNA"/>
</dbReference>
<dbReference type="InterPro" id="IPR036388">
    <property type="entry name" value="WH-like_DNA-bd_sf"/>
</dbReference>
<dbReference type="GO" id="GO:0045892">
    <property type="term" value="P:negative regulation of DNA-templated transcription"/>
    <property type="evidence" value="ECO:0007669"/>
    <property type="project" value="TreeGrafter"/>
</dbReference>
<dbReference type="Pfam" id="PF00392">
    <property type="entry name" value="GntR"/>
    <property type="match status" value="1"/>
</dbReference>
<dbReference type="RefSeq" id="WP_046141447.1">
    <property type="nucleotide sequence ID" value="NZ_LAJG01000005.1"/>
</dbReference>
<dbReference type="InterPro" id="IPR036390">
    <property type="entry name" value="WH_DNA-bd_sf"/>
</dbReference>
<dbReference type="PANTHER" id="PTHR44846:SF1">
    <property type="entry name" value="MANNOSYL-D-GLYCERATE TRANSPORT_METABOLISM SYSTEM REPRESSOR MNGR-RELATED"/>
    <property type="match status" value="1"/>
</dbReference>
<dbReference type="Pfam" id="PF07702">
    <property type="entry name" value="UTRA"/>
    <property type="match status" value="1"/>
</dbReference>
<dbReference type="CDD" id="cd07377">
    <property type="entry name" value="WHTH_GntR"/>
    <property type="match status" value="1"/>
</dbReference>
<evidence type="ECO:0000256" key="2">
    <source>
        <dbReference type="ARBA" id="ARBA00023125"/>
    </source>
</evidence>
<dbReference type="Gene3D" id="1.10.10.10">
    <property type="entry name" value="Winged helix-like DNA-binding domain superfamily/Winged helix DNA-binding domain"/>
    <property type="match status" value="1"/>
</dbReference>
<dbReference type="SUPFAM" id="SSF64288">
    <property type="entry name" value="Chorismate lyase-like"/>
    <property type="match status" value="1"/>
</dbReference>
<reference evidence="5 6" key="1">
    <citation type="submission" date="2015-03" db="EMBL/GenBank/DDBJ databases">
        <authorList>
            <person name="Hassan Y.I."/>
            <person name="Lepp D."/>
            <person name="Zhou T."/>
        </authorList>
    </citation>
    <scope>NUCLEOTIDE SEQUENCE [LARGE SCALE GENOMIC DNA]</scope>
    <source>
        <strain evidence="5 6">GH2-10</strain>
    </source>
</reference>
<evidence type="ECO:0000313" key="5">
    <source>
        <dbReference type="EMBL" id="KKB81102.1"/>
    </source>
</evidence>
<dbReference type="AlphaFoldDB" id="A0A0F5LHR7"/>
<dbReference type="Gene3D" id="3.40.1410.10">
    <property type="entry name" value="Chorismate lyase-like"/>
    <property type="match status" value="1"/>
</dbReference>
<protein>
    <submittedName>
        <fullName evidence="5">Phage tail protein</fullName>
    </submittedName>
</protein>
<dbReference type="SMART" id="SM00866">
    <property type="entry name" value="UTRA"/>
    <property type="match status" value="1"/>
</dbReference>
<name>A0A0F5LHR7_9HYPH</name>
<evidence type="ECO:0000313" key="6">
    <source>
        <dbReference type="Proteomes" id="UP000033514"/>
    </source>
</evidence>
<dbReference type="InterPro" id="IPR000524">
    <property type="entry name" value="Tscrpt_reg_HTH_GntR"/>
</dbReference>
<dbReference type="SUPFAM" id="SSF46785">
    <property type="entry name" value="Winged helix' DNA-binding domain"/>
    <property type="match status" value="1"/>
</dbReference>
<comment type="caution">
    <text evidence="5">The sequence shown here is derived from an EMBL/GenBank/DDBJ whole genome shotgun (WGS) entry which is preliminary data.</text>
</comment>
<proteinExistence type="predicted"/>
<dbReference type="PANTHER" id="PTHR44846">
    <property type="entry name" value="MANNOSYL-D-GLYCERATE TRANSPORT/METABOLISM SYSTEM REPRESSOR MNGR-RELATED"/>
    <property type="match status" value="1"/>
</dbReference>
<evidence type="ECO:0000256" key="3">
    <source>
        <dbReference type="ARBA" id="ARBA00023163"/>
    </source>
</evidence>
<dbReference type="InterPro" id="IPR028978">
    <property type="entry name" value="Chorismate_lyase_/UTRA_dom_sf"/>
</dbReference>
<organism evidence="5 6">
    <name type="scientific">Devosia soli</name>
    <dbReference type="NCBI Taxonomy" id="361041"/>
    <lineage>
        <taxon>Bacteria</taxon>
        <taxon>Pseudomonadati</taxon>
        <taxon>Pseudomonadota</taxon>
        <taxon>Alphaproteobacteria</taxon>
        <taxon>Hyphomicrobiales</taxon>
        <taxon>Devosiaceae</taxon>
        <taxon>Devosia</taxon>
    </lineage>
</organism>
<keyword evidence="3" id="KW-0804">Transcription</keyword>
<dbReference type="PATRIC" id="fig|361041.3.peg.3950"/>
<dbReference type="STRING" id="361041.VW35_02780"/>